<dbReference type="Proteomes" id="UP000647133">
    <property type="component" value="Unassembled WGS sequence"/>
</dbReference>
<accession>A0ABR9AK55</accession>
<protein>
    <submittedName>
        <fullName evidence="1">Uncharacterized protein</fullName>
    </submittedName>
</protein>
<reference evidence="1 2" key="1">
    <citation type="submission" date="2020-09" db="EMBL/GenBank/DDBJ databases">
        <title>Echinicola sp. CAU 1574 isolated from sand of Sido Beach.</title>
        <authorList>
            <person name="Kim W."/>
        </authorList>
    </citation>
    <scope>NUCLEOTIDE SEQUENCE [LARGE SCALE GENOMIC DNA]</scope>
    <source>
        <strain evidence="1 2">CAU 1574</strain>
    </source>
</reference>
<organism evidence="1 2">
    <name type="scientific">Echinicola arenosa</name>
    <dbReference type="NCBI Taxonomy" id="2774144"/>
    <lineage>
        <taxon>Bacteria</taxon>
        <taxon>Pseudomonadati</taxon>
        <taxon>Bacteroidota</taxon>
        <taxon>Cytophagia</taxon>
        <taxon>Cytophagales</taxon>
        <taxon>Cyclobacteriaceae</taxon>
        <taxon>Echinicola</taxon>
    </lineage>
</organism>
<dbReference type="EMBL" id="JACYTQ010000003">
    <property type="protein sequence ID" value="MBD8489194.1"/>
    <property type="molecule type" value="Genomic_DNA"/>
</dbReference>
<comment type="caution">
    <text evidence="1">The sequence shown here is derived from an EMBL/GenBank/DDBJ whole genome shotgun (WGS) entry which is preliminary data.</text>
</comment>
<name>A0ABR9AK55_9BACT</name>
<dbReference type="RefSeq" id="WP_192010081.1">
    <property type="nucleotide sequence ID" value="NZ_JACYTQ010000003.1"/>
</dbReference>
<gene>
    <name evidence="1" type="ORF">IFO69_10595</name>
</gene>
<proteinExistence type="predicted"/>
<evidence type="ECO:0000313" key="1">
    <source>
        <dbReference type="EMBL" id="MBD8489194.1"/>
    </source>
</evidence>
<sequence>MNKLQFNYLYRDSGNYKQYGYVVFANPENLHPEEATAMIREKLISEEFFVAEEWDVPSLRKDPYDPEIDHGWHEFEEFKWTKEEVTDNRLISDFLNGIKKGAGYKKV</sequence>
<evidence type="ECO:0000313" key="2">
    <source>
        <dbReference type="Proteomes" id="UP000647133"/>
    </source>
</evidence>
<keyword evidence="2" id="KW-1185">Reference proteome</keyword>